<keyword evidence="1" id="KW-0285">Flavoprotein</keyword>
<reference evidence="4 5" key="1">
    <citation type="submission" date="2007-10" db="EMBL/GenBank/DDBJ databases">
        <title>Complete sequence of Desulfococcus oleovorans Hxd3.</title>
        <authorList>
            <consortium name="US DOE Joint Genome Institute"/>
            <person name="Copeland A."/>
            <person name="Lucas S."/>
            <person name="Lapidus A."/>
            <person name="Barry K."/>
            <person name="Glavina del Rio T."/>
            <person name="Dalin E."/>
            <person name="Tice H."/>
            <person name="Pitluck S."/>
            <person name="Kiss H."/>
            <person name="Brettin T."/>
            <person name="Bruce D."/>
            <person name="Detter J.C."/>
            <person name="Han C."/>
            <person name="Schmutz J."/>
            <person name="Larimer F."/>
            <person name="Land M."/>
            <person name="Hauser L."/>
            <person name="Kyrpides N."/>
            <person name="Kim E."/>
            <person name="Wawrik B."/>
            <person name="Richardson P."/>
        </authorList>
    </citation>
    <scope>NUCLEOTIDE SEQUENCE [LARGE SCALE GENOMIC DNA]</scope>
    <source>
        <strain evidence="5">DSM 6200 / JCM 39069 / Hxd3</strain>
    </source>
</reference>
<dbReference type="OrthoDB" id="9790975at2"/>
<dbReference type="PANTHER" id="PTHR43278">
    <property type="entry name" value="NAD(P)H-DEPENDENT FMN-CONTAINING OXIDOREDUCTASE YWQN-RELATED"/>
    <property type="match status" value="1"/>
</dbReference>
<evidence type="ECO:0000256" key="2">
    <source>
        <dbReference type="ARBA" id="ARBA00022643"/>
    </source>
</evidence>
<dbReference type="Proteomes" id="UP000008561">
    <property type="component" value="Chromosome"/>
</dbReference>
<dbReference type="AlphaFoldDB" id="A8ZX25"/>
<evidence type="ECO:0000259" key="3">
    <source>
        <dbReference type="Pfam" id="PF03358"/>
    </source>
</evidence>
<name>A8ZX25_DESOH</name>
<dbReference type="KEGG" id="dol:Dole_1072"/>
<organism evidence="4 5">
    <name type="scientific">Desulfosudis oleivorans (strain DSM 6200 / JCM 39069 / Hxd3)</name>
    <name type="common">Desulfococcus oleovorans</name>
    <dbReference type="NCBI Taxonomy" id="96561"/>
    <lineage>
        <taxon>Bacteria</taxon>
        <taxon>Pseudomonadati</taxon>
        <taxon>Thermodesulfobacteriota</taxon>
        <taxon>Desulfobacteria</taxon>
        <taxon>Desulfobacterales</taxon>
        <taxon>Desulfosudaceae</taxon>
        <taxon>Desulfosudis</taxon>
    </lineage>
</organism>
<dbReference type="InterPro" id="IPR005025">
    <property type="entry name" value="FMN_Rdtase-like_dom"/>
</dbReference>
<feature type="domain" description="NADPH-dependent FMN reductase-like" evidence="3">
    <location>
        <begin position="3"/>
        <end position="156"/>
    </location>
</feature>
<evidence type="ECO:0000313" key="4">
    <source>
        <dbReference type="EMBL" id="ABW66881.1"/>
    </source>
</evidence>
<evidence type="ECO:0000313" key="5">
    <source>
        <dbReference type="Proteomes" id="UP000008561"/>
    </source>
</evidence>
<dbReference type="HOGENOM" id="CLU_050993_3_0_7"/>
<dbReference type="SUPFAM" id="SSF52218">
    <property type="entry name" value="Flavoproteins"/>
    <property type="match status" value="1"/>
</dbReference>
<dbReference type="PANTHER" id="PTHR43278:SF1">
    <property type="entry name" value="IRON-SULFUR FLAVOPROTEIN MJ1083"/>
    <property type="match status" value="1"/>
</dbReference>
<dbReference type="STRING" id="96561.Dole_1072"/>
<keyword evidence="2" id="KW-0288">FMN</keyword>
<sequence length="212" mass="22928">MLNIIGISGSPVKDGNVEMFLHTMLMHAEEHGARTTAINLSRLHIADCNHCNFCLKRQKAGKYCAQEDDVQGVYELLEAADIIVLASPVYFMRLSGQMASFVDRLRVFVFGNIAGGSLKNKIGISAAVAWARHGGFETTHLTHITAFLALEMLPVSVHHCISPLGASAVASQGGTGVFDKAHRHGVTLDEAGLHSGRAMIERGLELARLVKR</sequence>
<protein>
    <submittedName>
        <fullName evidence="4">NADPH-dependent FMN reductase</fullName>
    </submittedName>
</protein>
<gene>
    <name evidence="4" type="ordered locus">Dole_1072</name>
</gene>
<dbReference type="Gene3D" id="3.40.50.360">
    <property type="match status" value="1"/>
</dbReference>
<dbReference type="InterPro" id="IPR029039">
    <property type="entry name" value="Flavoprotein-like_sf"/>
</dbReference>
<dbReference type="Pfam" id="PF03358">
    <property type="entry name" value="FMN_red"/>
    <property type="match status" value="1"/>
</dbReference>
<accession>A8ZX25</accession>
<dbReference type="GO" id="GO:0016491">
    <property type="term" value="F:oxidoreductase activity"/>
    <property type="evidence" value="ECO:0007669"/>
    <property type="project" value="InterPro"/>
</dbReference>
<dbReference type="InterPro" id="IPR051796">
    <property type="entry name" value="ISF_SsuE-like"/>
</dbReference>
<proteinExistence type="predicted"/>
<keyword evidence="5" id="KW-1185">Reference proteome</keyword>
<dbReference type="EMBL" id="CP000859">
    <property type="protein sequence ID" value="ABW66881.1"/>
    <property type="molecule type" value="Genomic_DNA"/>
</dbReference>
<dbReference type="RefSeq" id="WP_012174499.1">
    <property type="nucleotide sequence ID" value="NC_009943.1"/>
</dbReference>
<evidence type="ECO:0000256" key="1">
    <source>
        <dbReference type="ARBA" id="ARBA00022630"/>
    </source>
</evidence>
<dbReference type="eggNOG" id="COG0655">
    <property type="taxonomic scope" value="Bacteria"/>
</dbReference>